<keyword evidence="2" id="KW-1185">Reference proteome</keyword>
<dbReference type="EMBL" id="AXCM01000922">
    <property type="status" value="NOT_ANNOTATED_CDS"/>
    <property type="molecule type" value="Genomic_DNA"/>
</dbReference>
<name>A0A182LZV3_9DIPT</name>
<evidence type="ECO:0000313" key="1">
    <source>
        <dbReference type="EnsemblMetazoa" id="ACUA005984-PA"/>
    </source>
</evidence>
<dbReference type="Proteomes" id="UP000075883">
    <property type="component" value="Unassembled WGS sequence"/>
</dbReference>
<dbReference type="AlphaFoldDB" id="A0A182LZV3"/>
<evidence type="ECO:0000313" key="2">
    <source>
        <dbReference type="Proteomes" id="UP000075883"/>
    </source>
</evidence>
<proteinExistence type="predicted"/>
<dbReference type="VEuPathDB" id="VectorBase:ACUA005984"/>
<organism evidence="1 2">
    <name type="scientific">Anopheles culicifacies</name>
    <dbReference type="NCBI Taxonomy" id="139723"/>
    <lineage>
        <taxon>Eukaryota</taxon>
        <taxon>Metazoa</taxon>
        <taxon>Ecdysozoa</taxon>
        <taxon>Arthropoda</taxon>
        <taxon>Hexapoda</taxon>
        <taxon>Insecta</taxon>
        <taxon>Pterygota</taxon>
        <taxon>Neoptera</taxon>
        <taxon>Endopterygota</taxon>
        <taxon>Diptera</taxon>
        <taxon>Nematocera</taxon>
        <taxon>Culicoidea</taxon>
        <taxon>Culicidae</taxon>
        <taxon>Anophelinae</taxon>
        <taxon>Anopheles</taxon>
        <taxon>culicifacies species complex</taxon>
    </lineage>
</organism>
<reference evidence="2" key="1">
    <citation type="submission" date="2013-09" db="EMBL/GenBank/DDBJ databases">
        <title>The Genome Sequence of Anopheles culicifacies species A.</title>
        <authorList>
            <consortium name="The Broad Institute Genomics Platform"/>
            <person name="Neafsey D.E."/>
            <person name="Besansky N."/>
            <person name="Howell P."/>
            <person name="Walton C."/>
            <person name="Young S.K."/>
            <person name="Zeng Q."/>
            <person name="Gargeya S."/>
            <person name="Fitzgerald M."/>
            <person name="Haas B."/>
            <person name="Abouelleil A."/>
            <person name="Allen A.W."/>
            <person name="Alvarado L."/>
            <person name="Arachchi H.M."/>
            <person name="Berlin A.M."/>
            <person name="Chapman S.B."/>
            <person name="Gainer-Dewar J."/>
            <person name="Goldberg J."/>
            <person name="Griggs A."/>
            <person name="Gujja S."/>
            <person name="Hansen M."/>
            <person name="Howarth C."/>
            <person name="Imamovic A."/>
            <person name="Ireland A."/>
            <person name="Larimer J."/>
            <person name="McCowan C."/>
            <person name="Murphy C."/>
            <person name="Pearson M."/>
            <person name="Poon T.W."/>
            <person name="Priest M."/>
            <person name="Roberts A."/>
            <person name="Saif S."/>
            <person name="Shea T."/>
            <person name="Sisk P."/>
            <person name="Sykes S."/>
            <person name="Wortman J."/>
            <person name="Nusbaum C."/>
            <person name="Birren B."/>
        </authorList>
    </citation>
    <scope>NUCLEOTIDE SEQUENCE [LARGE SCALE GENOMIC DNA]</scope>
    <source>
        <strain evidence="2">A-37</strain>
    </source>
</reference>
<accession>A0A182LZV3</accession>
<sequence>MYNTTSSRSCCCCCCLPPAPPAPPDVVTAALDDCLRALFPVFLPTAATIEAAVTTLGCVGSSQKPPELTLLLSPDELPEPPPPSRLLASPTPSQALAELKYSMLLPRTCHTAEPVPPALAPPPSRLAKLSSFLAPLALPCAAIAATVRPEALALFSRARSAAAASSACISANGFTLAGIRFWAFHFNLPSSSCDCISSICCCSCCSRMLCSRRASSARSVFWISVRLSLLLAISAIAPDHGAAAAAAAAAAAIAARLAATGSDSSSGLTCDRFPLPNNCCMGCSPLSGGSMFNAIEAAVPDAPAADIPKTGDFPRLPPAPTNPAELAAMEEITDGSPSVARNSSSIINCATISSATSCMRSTLVLEGDFFGSARFSCCDGSCCCWA</sequence>
<reference evidence="1" key="2">
    <citation type="submission" date="2020-05" db="UniProtKB">
        <authorList>
            <consortium name="EnsemblMetazoa"/>
        </authorList>
    </citation>
    <scope>IDENTIFICATION</scope>
    <source>
        <strain evidence="1">A-37</strain>
    </source>
</reference>
<dbReference type="EnsemblMetazoa" id="ACUA005984-RA">
    <property type="protein sequence ID" value="ACUA005984-PA"/>
    <property type="gene ID" value="ACUA005984"/>
</dbReference>
<protein>
    <submittedName>
        <fullName evidence="1">Uncharacterized protein</fullName>
    </submittedName>
</protein>